<comment type="caution">
    <text evidence="1">The sequence shown here is derived from an EMBL/GenBank/DDBJ whole genome shotgun (WGS) entry which is preliminary data.</text>
</comment>
<evidence type="ECO:0000313" key="1">
    <source>
        <dbReference type="EMBL" id="KAJ1187331.1"/>
    </source>
</evidence>
<sequence>MPYGTLLEYRLYIAEISLLLDVWLFATTQPLHTLPTCLSLSGYWVTTAQAEEHIAASILLHDISVQERRRTVTDPQWHQTVLPALTDCKLQVLIFSNWTPSHLQQLLQVWRFVAEKR</sequence>
<accession>A0AAV7UG84</accession>
<dbReference type="EMBL" id="JANPWB010000005">
    <property type="protein sequence ID" value="KAJ1187331.1"/>
    <property type="molecule type" value="Genomic_DNA"/>
</dbReference>
<name>A0AAV7UG84_PLEWA</name>
<proteinExistence type="predicted"/>
<reference evidence="1" key="1">
    <citation type="journal article" date="2022" name="bioRxiv">
        <title>Sequencing and chromosome-scale assembly of the giantPleurodeles waltlgenome.</title>
        <authorList>
            <person name="Brown T."/>
            <person name="Elewa A."/>
            <person name="Iarovenko S."/>
            <person name="Subramanian E."/>
            <person name="Araus A.J."/>
            <person name="Petzold A."/>
            <person name="Susuki M."/>
            <person name="Suzuki K.-i.T."/>
            <person name="Hayashi T."/>
            <person name="Toyoda A."/>
            <person name="Oliveira C."/>
            <person name="Osipova E."/>
            <person name="Leigh N.D."/>
            <person name="Simon A."/>
            <person name="Yun M.H."/>
        </authorList>
    </citation>
    <scope>NUCLEOTIDE SEQUENCE</scope>
    <source>
        <strain evidence="1">20211129_DDA</strain>
        <tissue evidence="1">Liver</tissue>
    </source>
</reference>
<gene>
    <name evidence="1" type="ORF">NDU88_004108</name>
</gene>
<keyword evidence="2" id="KW-1185">Reference proteome</keyword>
<organism evidence="1 2">
    <name type="scientific">Pleurodeles waltl</name>
    <name type="common">Iberian ribbed newt</name>
    <dbReference type="NCBI Taxonomy" id="8319"/>
    <lineage>
        <taxon>Eukaryota</taxon>
        <taxon>Metazoa</taxon>
        <taxon>Chordata</taxon>
        <taxon>Craniata</taxon>
        <taxon>Vertebrata</taxon>
        <taxon>Euteleostomi</taxon>
        <taxon>Amphibia</taxon>
        <taxon>Batrachia</taxon>
        <taxon>Caudata</taxon>
        <taxon>Salamandroidea</taxon>
        <taxon>Salamandridae</taxon>
        <taxon>Pleurodelinae</taxon>
        <taxon>Pleurodeles</taxon>
    </lineage>
</organism>
<dbReference type="Proteomes" id="UP001066276">
    <property type="component" value="Chromosome 3_1"/>
</dbReference>
<dbReference type="AlphaFoldDB" id="A0AAV7UG84"/>
<protein>
    <submittedName>
        <fullName evidence="1">Uncharacterized protein</fullName>
    </submittedName>
</protein>
<evidence type="ECO:0000313" key="2">
    <source>
        <dbReference type="Proteomes" id="UP001066276"/>
    </source>
</evidence>